<feature type="chain" id="PRO_5022934749" description="Effector family protein Eff1" evidence="2">
    <location>
        <begin position="28"/>
        <end position="445"/>
    </location>
</feature>
<name>A0A5C3E8N2_9BASI</name>
<proteinExistence type="predicted"/>
<protein>
    <recommendedName>
        <fullName evidence="5">Effector family protein Eff1</fullName>
    </recommendedName>
</protein>
<dbReference type="Proteomes" id="UP000324022">
    <property type="component" value="Unassembled WGS sequence"/>
</dbReference>
<evidence type="ECO:0000313" key="4">
    <source>
        <dbReference type="Proteomes" id="UP000324022"/>
    </source>
</evidence>
<evidence type="ECO:0000256" key="1">
    <source>
        <dbReference type="SAM" id="MobiDB-lite"/>
    </source>
</evidence>
<sequence length="445" mass="50572">MQNSLLLGKDFAIILVAFACLGIRVYSQPPGDDLPSPGSPARYGHALSSPSTPGFHWQEYHSFDGWSPELRPPTPLQDHVAVQAHDIAAETRTVPRSDDELSNHASAISHQHPIRESQTDPVYPAKATMPDRESQPVAPPVAPVRTASRRRTRKAPKLPKAPRKPRGPVQFRAMLQTEDTVEEWRDSMRRALGNPNLEFTSLPDEFSPVSRLLVAKDPASQDDHHPVTASLQEQPPKIEGKQHFARRLEGLEKVYTKYLNIGPGQTRSFIYFNSRSNMNYLNNQYFLNRLHFLPINPQELRWRELNRLFYQRDQFVGLPPRTIHGLPVLLAQHREGTPMMRSIEKFTGELKHQTQVVSLWSPVLHTKGRTTAVLYGVAQMDRSDTVPAQYILSDTRTLMYLNRLETERENKNKWDGAYYLKDDFPGGFPADLAEKGLKISELGIK</sequence>
<dbReference type="AlphaFoldDB" id="A0A5C3E8N2"/>
<feature type="compositionally biased region" description="Basic residues" evidence="1">
    <location>
        <begin position="147"/>
        <end position="166"/>
    </location>
</feature>
<feature type="signal peptide" evidence="2">
    <location>
        <begin position="1"/>
        <end position="27"/>
    </location>
</feature>
<dbReference type="EMBL" id="OOIN01000016">
    <property type="protein sequence ID" value="SPO27083.1"/>
    <property type="molecule type" value="Genomic_DNA"/>
</dbReference>
<evidence type="ECO:0008006" key="5">
    <source>
        <dbReference type="Google" id="ProtNLM"/>
    </source>
</evidence>
<reference evidence="3 4" key="1">
    <citation type="submission" date="2018-03" db="EMBL/GenBank/DDBJ databases">
        <authorList>
            <person name="Guldener U."/>
        </authorList>
    </citation>
    <scope>NUCLEOTIDE SEQUENCE [LARGE SCALE GENOMIC DNA]</scope>
    <source>
        <strain evidence="3 4">NBRC100155</strain>
    </source>
</reference>
<keyword evidence="4" id="KW-1185">Reference proteome</keyword>
<keyword evidence="2" id="KW-0732">Signal</keyword>
<accession>A0A5C3E8N2</accession>
<feature type="region of interest" description="Disordered" evidence="1">
    <location>
        <begin position="94"/>
        <end position="167"/>
    </location>
</feature>
<evidence type="ECO:0000256" key="2">
    <source>
        <dbReference type="SAM" id="SignalP"/>
    </source>
</evidence>
<dbReference type="OrthoDB" id="2556674at2759"/>
<evidence type="ECO:0000313" key="3">
    <source>
        <dbReference type="EMBL" id="SPO27083.1"/>
    </source>
</evidence>
<organism evidence="3 4">
    <name type="scientific">Ustilago trichophora</name>
    <dbReference type="NCBI Taxonomy" id="86804"/>
    <lineage>
        <taxon>Eukaryota</taxon>
        <taxon>Fungi</taxon>
        <taxon>Dikarya</taxon>
        <taxon>Basidiomycota</taxon>
        <taxon>Ustilaginomycotina</taxon>
        <taxon>Ustilaginomycetes</taxon>
        <taxon>Ustilaginales</taxon>
        <taxon>Ustilaginaceae</taxon>
        <taxon>Ustilago</taxon>
    </lineage>
</organism>
<gene>
    <name evidence="3" type="ORF">UTRI_10692</name>
</gene>